<evidence type="ECO:0000313" key="3">
    <source>
        <dbReference type="Proteomes" id="UP001341840"/>
    </source>
</evidence>
<sequence length="381" mass="44136">MEIENNKKRKTKKHDEVVTLPPELIEKILLLLPLKSLIRFRCVSKQWFSLISDSHFTKSHFDLARTTNDMLLYFPPENSVARCVDVEGSIHHDYAVQIPETSEHCSPRVMCSCRGFILLINCVNSTHFVVWNPTTGFHTTVSYPSALLRRDMYRPHKLWAGFGYDKSSDDYLVVTGWRDPYKTSEVKSRWEFFSVRNNSWKEIETEGFRSNYLITSNSGVFYNGAICWLAVRSDGEGGRVIVAFDLNEKNLSILSLPPVLPASCTTPVLKTLGGYLGISYRDRRTWRNELWVLKEYKVESTWTKLNNYLPYEHYGTFIPLCLTKSNEYIGRGNCNFNMLKKFSDKGKLLESKVIKCGRVISMIMFEKTLLTLPRNKREDDD</sequence>
<dbReference type="SUPFAM" id="SSF81383">
    <property type="entry name" value="F-box domain"/>
    <property type="match status" value="1"/>
</dbReference>
<dbReference type="PANTHER" id="PTHR31672:SF13">
    <property type="entry name" value="F-BOX PROTEIN CPR30-LIKE"/>
    <property type="match status" value="1"/>
</dbReference>
<evidence type="ECO:0000313" key="2">
    <source>
        <dbReference type="EMBL" id="MED6179468.1"/>
    </source>
</evidence>
<feature type="domain" description="F-box" evidence="1">
    <location>
        <begin position="14"/>
        <end position="60"/>
    </location>
</feature>
<dbReference type="SMART" id="SM00256">
    <property type="entry name" value="FBOX"/>
    <property type="match status" value="1"/>
</dbReference>
<dbReference type="PROSITE" id="PS50181">
    <property type="entry name" value="FBOX"/>
    <property type="match status" value="1"/>
</dbReference>
<organism evidence="2 3">
    <name type="scientific">Stylosanthes scabra</name>
    <dbReference type="NCBI Taxonomy" id="79078"/>
    <lineage>
        <taxon>Eukaryota</taxon>
        <taxon>Viridiplantae</taxon>
        <taxon>Streptophyta</taxon>
        <taxon>Embryophyta</taxon>
        <taxon>Tracheophyta</taxon>
        <taxon>Spermatophyta</taxon>
        <taxon>Magnoliopsida</taxon>
        <taxon>eudicotyledons</taxon>
        <taxon>Gunneridae</taxon>
        <taxon>Pentapetalae</taxon>
        <taxon>rosids</taxon>
        <taxon>fabids</taxon>
        <taxon>Fabales</taxon>
        <taxon>Fabaceae</taxon>
        <taxon>Papilionoideae</taxon>
        <taxon>50 kb inversion clade</taxon>
        <taxon>dalbergioids sensu lato</taxon>
        <taxon>Dalbergieae</taxon>
        <taxon>Pterocarpus clade</taxon>
        <taxon>Stylosanthes</taxon>
    </lineage>
</organism>
<dbReference type="Gene3D" id="1.20.1280.50">
    <property type="match status" value="1"/>
</dbReference>
<dbReference type="InterPro" id="IPR001810">
    <property type="entry name" value="F-box_dom"/>
</dbReference>
<dbReference type="InterPro" id="IPR050796">
    <property type="entry name" value="SCF_F-box_component"/>
</dbReference>
<dbReference type="InterPro" id="IPR036047">
    <property type="entry name" value="F-box-like_dom_sf"/>
</dbReference>
<reference evidence="2 3" key="1">
    <citation type="journal article" date="2023" name="Plants (Basel)">
        <title>Bridging the Gap: Combining Genomics and Transcriptomics Approaches to Understand Stylosanthes scabra, an Orphan Legume from the Brazilian Caatinga.</title>
        <authorList>
            <person name="Ferreira-Neto J.R.C."/>
            <person name="da Silva M.D."/>
            <person name="Binneck E."/>
            <person name="de Melo N.F."/>
            <person name="da Silva R.H."/>
            <person name="de Melo A.L.T.M."/>
            <person name="Pandolfi V."/>
            <person name="Bustamante F.O."/>
            <person name="Brasileiro-Vidal A.C."/>
            <person name="Benko-Iseppon A.M."/>
        </authorList>
    </citation>
    <scope>NUCLEOTIDE SEQUENCE [LARGE SCALE GENOMIC DNA]</scope>
    <source>
        <tissue evidence="2">Leaves</tissue>
    </source>
</reference>
<evidence type="ECO:0000259" key="1">
    <source>
        <dbReference type="PROSITE" id="PS50181"/>
    </source>
</evidence>
<dbReference type="Pfam" id="PF00646">
    <property type="entry name" value="F-box"/>
    <property type="match status" value="1"/>
</dbReference>
<dbReference type="InterPro" id="IPR006527">
    <property type="entry name" value="F-box-assoc_dom_typ1"/>
</dbReference>
<dbReference type="SUPFAM" id="SSF50965">
    <property type="entry name" value="Galactose oxidase, central domain"/>
    <property type="match status" value="1"/>
</dbReference>
<dbReference type="NCBIfam" id="TIGR01640">
    <property type="entry name" value="F_box_assoc_1"/>
    <property type="match status" value="1"/>
</dbReference>
<dbReference type="Pfam" id="PF07734">
    <property type="entry name" value="FBA_1"/>
    <property type="match status" value="1"/>
</dbReference>
<dbReference type="Proteomes" id="UP001341840">
    <property type="component" value="Unassembled WGS sequence"/>
</dbReference>
<dbReference type="PANTHER" id="PTHR31672">
    <property type="entry name" value="BNACNNG10540D PROTEIN"/>
    <property type="match status" value="1"/>
</dbReference>
<dbReference type="InterPro" id="IPR011043">
    <property type="entry name" value="Gal_Oxase/kelch_b-propeller"/>
</dbReference>
<dbReference type="EMBL" id="JASCZI010181245">
    <property type="protein sequence ID" value="MED6179468.1"/>
    <property type="molecule type" value="Genomic_DNA"/>
</dbReference>
<comment type="caution">
    <text evidence="2">The sequence shown here is derived from an EMBL/GenBank/DDBJ whole genome shotgun (WGS) entry which is preliminary data.</text>
</comment>
<protein>
    <recommendedName>
        <fullName evidence="1">F-box domain-containing protein</fullName>
    </recommendedName>
</protein>
<proteinExistence type="predicted"/>
<keyword evidence="3" id="KW-1185">Reference proteome</keyword>
<accession>A0ABU6W5Y0</accession>
<dbReference type="InterPro" id="IPR017451">
    <property type="entry name" value="F-box-assoc_interact_dom"/>
</dbReference>
<gene>
    <name evidence="2" type="ORF">PIB30_001231</name>
</gene>
<name>A0ABU6W5Y0_9FABA</name>